<organism evidence="3 4">
    <name type="scientific">Bythopirellula polymerisocia</name>
    <dbReference type="NCBI Taxonomy" id="2528003"/>
    <lineage>
        <taxon>Bacteria</taxon>
        <taxon>Pseudomonadati</taxon>
        <taxon>Planctomycetota</taxon>
        <taxon>Planctomycetia</taxon>
        <taxon>Pirellulales</taxon>
        <taxon>Lacipirellulaceae</taxon>
        <taxon>Bythopirellula</taxon>
    </lineage>
</organism>
<dbReference type="PANTHER" id="PTHR43639:SF1">
    <property type="entry name" value="SHORT-CHAIN DEHYDROGENASE_REDUCTASE FAMILY PROTEIN"/>
    <property type="match status" value="1"/>
</dbReference>
<dbReference type="Pfam" id="PF00106">
    <property type="entry name" value="adh_short"/>
    <property type="match status" value="1"/>
</dbReference>
<gene>
    <name evidence="3" type="primary">rhlG</name>
    <name evidence="3" type="ORF">Pla144_01850</name>
</gene>
<dbReference type="Proteomes" id="UP000318437">
    <property type="component" value="Unassembled WGS sequence"/>
</dbReference>
<dbReference type="InterPro" id="IPR036291">
    <property type="entry name" value="NAD(P)-bd_dom_sf"/>
</dbReference>
<dbReference type="SUPFAM" id="SSF51735">
    <property type="entry name" value="NAD(P)-binding Rossmann-fold domains"/>
    <property type="match status" value="1"/>
</dbReference>
<evidence type="ECO:0000256" key="2">
    <source>
        <dbReference type="ARBA" id="ARBA00023002"/>
    </source>
</evidence>
<sequence>MKTGIFSGKRAVVTGGSRGIGRGIVRRLGSESAEVCIIACSQDVLADTIIEIEQKGATCYTVSSDLATTDGARTAAERVLSISPRWNILVNCAGNPPGPMLLEMDVDYWDRTFAIHCRSIYPGSVTRA</sequence>
<dbReference type="AlphaFoldDB" id="A0A5C6D171"/>
<protein>
    <submittedName>
        <fullName evidence="3">Rhamnolipids biosynthesis 3-oxoacyl-[acyl-carrier-protein] reductase</fullName>
        <ecNumber evidence="3">1.1.1.100</ecNumber>
    </submittedName>
</protein>
<dbReference type="PANTHER" id="PTHR43639">
    <property type="entry name" value="OXIDOREDUCTASE, SHORT-CHAIN DEHYDROGENASE/REDUCTASE FAMILY (AFU_ORTHOLOGUE AFUA_5G02870)"/>
    <property type="match status" value="1"/>
</dbReference>
<comment type="similarity">
    <text evidence="1">Belongs to the short-chain dehydrogenases/reductases (SDR) family.</text>
</comment>
<dbReference type="GO" id="GO:0004316">
    <property type="term" value="F:3-oxoacyl-[acyl-carrier-protein] reductase (NADPH) activity"/>
    <property type="evidence" value="ECO:0007669"/>
    <property type="project" value="UniProtKB-EC"/>
</dbReference>
<reference evidence="3 4" key="1">
    <citation type="submission" date="2019-02" db="EMBL/GenBank/DDBJ databases">
        <title>Deep-cultivation of Planctomycetes and their phenomic and genomic characterization uncovers novel biology.</title>
        <authorList>
            <person name="Wiegand S."/>
            <person name="Jogler M."/>
            <person name="Boedeker C."/>
            <person name="Pinto D."/>
            <person name="Vollmers J."/>
            <person name="Rivas-Marin E."/>
            <person name="Kohn T."/>
            <person name="Peeters S.H."/>
            <person name="Heuer A."/>
            <person name="Rast P."/>
            <person name="Oberbeckmann S."/>
            <person name="Bunk B."/>
            <person name="Jeske O."/>
            <person name="Meyerdierks A."/>
            <person name="Storesund J.E."/>
            <person name="Kallscheuer N."/>
            <person name="Luecker S."/>
            <person name="Lage O.M."/>
            <person name="Pohl T."/>
            <person name="Merkel B.J."/>
            <person name="Hornburger P."/>
            <person name="Mueller R.-W."/>
            <person name="Bruemmer F."/>
            <person name="Labrenz M."/>
            <person name="Spormann A.M."/>
            <person name="Op Den Camp H."/>
            <person name="Overmann J."/>
            <person name="Amann R."/>
            <person name="Jetten M.S.M."/>
            <person name="Mascher T."/>
            <person name="Medema M.H."/>
            <person name="Devos D.P."/>
            <person name="Kaster A.-K."/>
            <person name="Ovreas L."/>
            <person name="Rohde M."/>
            <person name="Galperin M.Y."/>
            <person name="Jogler C."/>
        </authorList>
    </citation>
    <scope>NUCLEOTIDE SEQUENCE [LARGE SCALE GENOMIC DNA]</scope>
    <source>
        <strain evidence="3 4">Pla144</strain>
    </source>
</reference>
<dbReference type="PRINTS" id="PR00081">
    <property type="entry name" value="GDHRDH"/>
</dbReference>
<dbReference type="InterPro" id="IPR002347">
    <property type="entry name" value="SDR_fam"/>
</dbReference>
<comment type="caution">
    <text evidence="3">The sequence shown here is derived from an EMBL/GenBank/DDBJ whole genome shotgun (WGS) entry which is preliminary data.</text>
</comment>
<dbReference type="EC" id="1.1.1.100" evidence="3"/>
<evidence type="ECO:0000256" key="1">
    <source>
        <dbReference type="ARBA" id="ARBA00006484"/>
    </source>
</evidence>
<dbReference type="Gene3D" id="3.40.50.720">
    <property type="entry name" value="NAD(P)-binding Rossmann-like Domain"/>
    <property type="match status" value="1"/>
</dbReference>
<evidence type="ECO:0000313" key="4">
    <source>
        <dbReference type="Proteomes" id="UP000318437"/>
    </source>
</evidence>
<dbReference type="EMBL" id="SJPS01000001">
    <property type="protein sequence ID" value="TWU29407.1"/>
    <property type="molecule type" value="Genomic_DNA"/>
</dbReference>
<name>A0A5C6D171_9BACT</name>
<keyword evidence="4" id="KW-1185">Reference proteome</keyword>
<evidence type="ECO:0000313" key="3">
    <source>
        <dbReference type="EMBL" id="TWU29407.1"/>
    </source>
</evidence>
<proteinExistence type="inferred from homology"/>
<keyword evidence="2 3" id="KW-0560">Oxidoreductase</keyword>
<accession>A0A5C6D171</accession>